<keyword evidence="3" id="KW-1185">Reference proteome</keyword>
<sequence length="199" mass="22431">MGMILEKLKHFKKNQDVVEIGRRHFSESPIVGQIRALSDTLVQVTEYDSTGRYNGISVFYTDDITDLLWETRDTRTVLKLARLRTPFEVPELRLGSLRLLIEDVQQRFGTAAFLNEMAGLTAMCGEVIGVDNEWVHILEYAPRSEDGRFQSMTRLDLITRLCADTPAIHDVIRIHRIQTGSTDGPQTPPTPPAPPAESP</sequence>
<reference evidence="2 3" key="1">
    <citation type="submission" date="2019-06" db="EMBL/GenBank/DDBJ databases">
        <title>Desulfobotulus mexicanus sp. nov., a novel sulfate-reducing bacterium isolated from the sediment of an alkaline crater lake in Mexico.</title>
        <authorList>
            <person name="Hirschler-Rea A."/>
        </authorList>
    </citation>
    <scope>NUCLEOTIDE SEQUENCE [LARGE SCALE GENOMIC DNA]</scope>
    <source>
        <strain evidence="2 3">PAR22N</strain>
    </source>
</reference>
<dbReference type="AlphaFoldDB" id="A0A5Q4VFA3"/>
<dbReference type="Proteomes" id="UP000321899">
    <property type="component" value="Unassembled WGS sequence"/>
</dbReference>
<name>A0A5Q4VFA3_9BACT</name>
<dbReference type="EMBL" id="VDMB01000007">
    <property type="protein sequence ID" value="TYT74942.1"/>
    <property type="molecule type" value="Genomic_DNA"/>
</dbReference>
<gene>
    <name evidence="2" type="ORF">FIM25_07410</name>
</gene>
<evidence type="ECO:0000313" key="2">
    <source>
        <dbReference type="EMBL" id="TYT74942.1"/>
    </source>
</evidence>
<accession>A0A5Q4VFA3</accession>
<proteinExistence type="predicted"/>
<dbReference type="RefSeq" id="WP_139447835.1">
    <property type="nucleotide sequence ID" value="NZ_VDMB01000007.1"/>
</dbReference>
<evidence type="ECO:0000313" key="3">
    <source>
        <dbReference type="Proteomes" id="UP000321899"/>
    </source>
</evidence>
<evidence type="ECO:0000256" key="1">
    <source>
        <dbReference type="SAM" id="MobiDB-lite"/>
    </source>
</evidence>
<dbReference type="OrthoDB" id="5430475at2"/>
<comment type="caution">
    <text evidence="2">The sequence shown here is derived from an EMBL/GenBank/DDBJ whole genome shotgun (WGS) entry which is preliminary data.</text>
</comment>
<protein>
    <submittedName>
        <fullName evidence="2">Uncharacterized protein</fullName>
    </submittedName>
</protein>
<feature type="region of interest" description="Disordered" evidence="1">
    <location>
        <begin position="176"/>
        <end position="199"/>
    </location>
</feature>
<feature type="compositionally biased region" description="Pro residues" evidence="1">
    <location>
        <begin position="186"/>
        <end position="199"/>
    </location>
</feature>
<organism evidence="2 3">
    <name type="scientific">Desulfobotulus mexicanus</name>
    <dbReference type="NCBI Taxonomy" id="2586642"/>
    <lineage>
        <taxon>Bacteria</taxon>
        <taxon>Pseudomonadati</taxon>
        <taxon>Thermodesulfobacteriota</taxon>
        <taxon>Desulfobacteria</taxon>
        <taxon>Desulfobacterales</taxon>
        <taxon>Desulfobacteraceae</taxon>
        <taxon>Desulfobotulus</taxon>
    </lineage>
</organism>